<dbReference type="EMBL" id="JBHUDE010000141">
    <property type="protein sequence ID" value="MFD1608961.1"/>
    <property type="molecule type" value="Genomic_DNA"/>
</dbReference>
<dbReference type="SMART" id="SM00267">
    <property type="entry name" value="GGDEF"/>
    <property type="match status" value="1"/>
</dbReference>
<evidence type="ECO:0000259" key="1">
    <source>
        <dbReference type="PROSITE" id="PS50887"/>
    </source>
</evidence>
<protein>
    <submittedName>
        <fullName evidence="2">Sensor domain-containing diguanylate cyclase</fullName>
        <ecNumber evidence="2">2.7.7.65</ecNumber>
    </submittedName>
</protein>
<proteinExistence type="predicted"/>
<dbReference type="Proteomes" id="UP001597221">
    <property type="component" value="Unassembled WGS sequence"/>
</dbReference>
<dbReference type="NCBIfam" id="TIGR00254">
    <property type="entry name" value="GGDEF"/>
    <property type="match status" value="1"/>
</dbReference>
<sequence>MYFNILSDLFEQKTWDDTIIDYILKEICGHIEADFLAAYVHFDKSESFRLLGSYYEDIVMFMPKNFVADEVIIPESFFHENKRPKHVDLLQIQLRGMGKLLFIYSKETPLPEHFLATFKKETEKLFSIIAQTWENTQRSKNNKFLQELSEKLLKANDKNDVLRDITKALEQLYGDAEYHLILTQEYGNTPSLPIRVMEYKDENPISMSTQVFMTGEFQIEILKEQSKKMIYAPLTGEQSVYGVLEIIVPIESYLWKEDILLIEEIAALSGKALEKTILYEDSLMQVSNLTLINEVNHKLNSTSELSELTEIIRTQIMEITEASEVGFIYLDEESNVEIEILEGSSELFKVGNGSGIVSLYKEKILQKSDAVFNGKAEELRSYGYQSVMVIPMEYSGLSMGFTIILHEDTYHFSFESFKLVESMMQHSALAISNTILKERLQRTLITDFLTQLYTRRYLEERINTHLESGSSGVLLLFDIDDFKSVNDTYGHHVGDVVLKQVAAIMENKIGNKGIVSRWGGEEIAIYLPEMDCEQGKQYANDIRKLIREGTEPAITVSCGISNWKRTEQYNQKSLFIRADEALYRAKSKGKNCVIIHKNRAASLELLVLCYRY</sequence>
<dbReference type="InterPro" id="IPR029016">
    <property type="entry name" value="GAF-like_dom_sf"/>
</dbReference>
<dbReference type="Gene3D" id="3.30.450.40">
    <property type="match status" value="2"/>
</dbReference>
<dbReference type="InterPro" id="IPR000160">
    <property type="entry name" value="GGDEF_dom"/>
</dbReference>
<dbReference type="InterPro" id="IPR029787">
    <property type="entry name" value="Nucleotide_cyclase"/>
</dbReference>
<dbReference type="Pfam" id="PF00990">
    <property type="entry name" value="GGDEF"/>
    <property type="match status" value="1"/>
</dbReference>
<dbReference type="RefSeq" id="WP_379598412.1">
    <property type="nucleotide sequence ID" value="NZ_JBHUDE010000141.1"/>
</dbReference>
<dbReference type="SUPFAM" id="SSF55073">
    <property type="entry name" value="Nucleotide cyclase"/>
    <property type="match status" value="1"/>
</dbReference>
<dbReference type="PANTHER" id="PTHR45138:SF9">
    <property type="entry name" value="DIGUANYLATE CYCLASE DGCM-RELATED"/>
    <property type="match status" value="1"/>
</dbReference>
<keyword evidence="3" id="KW-1185">Reference proteome</keyword>
<gene>
    <name evidence="2" type="ORF">ACFSBH_15160</name>
</gene>
<dbReference type="InterPro" id="IPR043128">
    <property type="entry name" value="Rev_trsase/Diguanyl_cyclase"/>
</dbReference>
<comment type="caution">
    <text evidence="2">The sequence shown here is derived from an EMBL/GenBank/DDBJ whole genome shotgun (WGS) entry which is preliminary data.</text>
</comment>
<dbReference type="Gene3D" id="3.30.70.270">
    <property type="match status" value="1"/>
</dbReference>
<organism evidence="2 3">
    <name type="scientific">Oceanobacillus luteolus</name>
    <dbReference type="NCBI Taxonomy" id="1274358"/>
    <lineage>
        <taxon>Bacteria</taxon>
        <taxon>Bacillati</taxon>
        <taxon>Bacillota</taxon>
        <taxon>Bacilli</taxon>
        <taxon>Bacillales</taxon>
        <taxon>Bacillaceae</taxon>
        <taxon>Oceanobacillus</taxon>
    </lineage>
</organism>
<reference evidence="3" key="1">
    <citation type="journal article" date="2019" name="Int. J. Syst. Evol. Microbiol.">
        <title>The Global Catalogue of Microorganisms (GCM) 10K type strain sequencing project: providing services to taxonomists for standard genome sequencing and annotation.</title>
        <authorList>
            <consortium name="The Broad Institute Genomics Platform"/>
            <consortium name="The Broad Institute Genome Sequencing Center for Infectious Disease"/>
            <person name="Wu L."/>
            <person name="Ma J."/>
        </authorList>
    </citation>
    <scope>NUCLEOTIDE SEQUENCE [LARGE SCALE GENOMIC DNA]</scope>
    <source>
        <strain evidence="3">CGMCC 1.12376</strain>
    </source>
</reference>
<name>A0ABW4HUQ2_9BACI</name>
<dbReference type="PANTHER" id="PTHR45138">
    <property type="entry name" value="REGULATORY COMPONENTS OF SENSORY TRANSDUCTION SYSTEM"/>
    <property type="match status" value="1"/>
</dbReference>
<dbReference type="EC" id="2.7.7.65" evidence="2"/>
<dbReference type="PROSITE" id="PS50887">
    <property type="entry name" value="GGDEF"/>
    <property type="match status" value="1"/>
</dbReference>
<evidence type="ECO:0000313" key="3">
    <source>
        <dbReference type="Proteomes" id="UP001597221"/>
    </source>
</evidence>
<dbReference type="CDD" id="cd01949">
    <property type="entry name" value="GGDEF"/>
    <property type="match status" value="1"/>
</dbReference>
<evidence type="ECO:0000313" key="2">
    <source>
        <dbReference type="EMBL" id="MFD1608961.1"/>
    </source>
</evidence>
<keyword evidence="2" id="KW-0808">Transferase</keyword>
<dbReference type="SUPFAM" id="SSF55781">
    <property type="entry name" value="GAF domain-like"/>
    <property type="match status" value="2"/>
</dbReference>
<accession>A0ABW4HUQ2</accession>
<feature type="domain" description="GGDEF" evidence="1">
    <location>
        <begin position="470"/>
        <end position="598"/>
    </location>
</feature>
<dbReference type="InterPro" id="IPR050469">
    <property type="entry name" value="Diguanylate_Cyclase"/>
</dbReference>
<dbReference type="GO" id="GO:0052621">
    <property type="term" value="F:diguanylate cyclase activity"/>
    <property type="evidence" value="ECO:0007669"/>
    <property type="project" value="UniProtKB-EC"/>
</dbReference>
<keyword evidence="2" id="KW-0548">Nucleotidyltransferase</keyword>